<organism evidence="1 2">
    <name type="scientific">Characodon lateralis</name>
    <dbReference type="NCBI Taxonomy" id="208331"/>
    <lineage>
        <taxon>Eukaryota</taxon>
        <taxon>Metazoa</taxon>
        <taxon>Chordata</taxon>
        <taxon>Craniata</taxon>
        <taxon>Vertebrata</taxon>
        <taxon>Euteleostomi</taxon>
        <taxon>Actinopterygii</taxon>
        <taxon>Neopterygii</taxon>
        <taxon>Teleostei</taxon>
        <taxon>Neoteleostei</taxon>
        <taxon>Acanthomorphata</taxon>
        <taxon>Ovalentaria</taxon>
        <taxon>Atherinomorphae</taxon>
        <taxon>Cyprinodontiformes</taxon>
        <taxon>Goodeidae</taxon>
        <taxon>Characodon</taxon>
    </lineage>
</organism>
<sequence length="111" mass="11819">MGIFLSKKNQFIHISDTTSLTKGVCISRGVTSLLLSTSISRPQPSSPHFIAILSIHPSVPAYPCRATGGLMPIASGHWATGGVHPGQFTSLSQDNIETDQTAMHTHAHTQT</sequence>
<dbReference type="Proteomes" id="UP001352852">
    <property type="component" value="Unassembled WGS sequence"/>
</dbReference>
<evidence type="ECO:0000313" key="2">
    <source>
        <dbReference type="Proteomes" id="UP001352852"/>
    </source>
</evidence>
<proteinExistence type="predicted"/>
<protein>
    <submittedName>
        <fullName evidence="1">Uncharacterized protein</fullName>
    </submittedName>
</protein>
<accession>A0ABU7D0D2</accession>
<comment type="caution">
    <text evidence="1">The sequence shown here is derived from an EMBL/GenBank/DDBJ whole genome shotgun (WGS) entry which is preliminary data.</text>
</comment>
<reference evidence="1 2" key="1">
    <citation type="submission" date="2021-06" db="EMBL/GenBank/DDBJ databases">
        <authorList>
            <person name="Palmer J.M."/>
        </authorList>
    </citation>
    <scope>NUCLEOTIDE SEQUENCE [LARGE SCALE GENOMIC DNA]</scope>
    <source>
        <strain evidence="1 2">CL_MEX2019</strain>
        <tissue evidence="1">Muscle</tissue>
    </source>
</reference>
<name>A0ABU7D0D2_9TELE</name>
<dbReference type="EMBL" id="JAHUTJ010010838">
    <property type="protein sequence ID" value="MED6268611.1"/>
    <property type="molecule type" value="Genomic_DNA"/>
</dbReference>
<evidence type="ECO:0000313" key="1">
    <source>
        <dbReference type="EMBL" id="MED6268611.1"/>
    </source>
</evidence>
<gene>
    <name evidence="1" type="ORF">CHARACLAT_024206</name>
</gene>
<keyword evidence="2" id="KW-1185">Reference proteome</keyword>